<dbReference type="NCBIfam" id="TIGR02595">
    <property type="entry name" value="PEP_CTERM"/>
    <property type="match status" value="1"/>
</dbReference>
<keyword evidence="4" id="KW-1185">Reference proteome</keyword>
<feature type="domain" description="Ice-binding protein C-terminal" evidence="2">
    <location>
        <begin position="55"/>
        <end position="77"/>
    </location>
</feature>
<dbReference type="Pfam" id="PF07589">
    <property type="entry name" value="PEP-CTERM"/>
    <property type="match status" value="1"/>
</dbReference>
<proteinExistence type="predicted"/>
<name>A0A2R4CI05_9BURK</name>
<dbReference type="Proteomes" id="UP000240505">
    <property type="component" value="Chromosome"/>
</dbReference>
<keyword evidence="1" id="KW-0812">Transmembrane</keyword>
<dbReference type="OrthoDB" id="8756331at2"/>
<keyword evidence="1" id="KW-1133">Transmembrane helix</keyword>
<reference evidence="3 4" key="1">
    <citation type="submission" date="2018-03" db="EMBL/GenBank/DDBJ databases">
        <title>Massilia armeniaca sp. nov., isolated from desert soil.</title>
        <authorList>
            <person name="Huang H."/>
            <person name="Ren M."/>
        </authorList>
    </citation>
    <scope>NUCLEOTIDE SEQUENCE [LARGE SCALE GENOMIC DNA]</scope>
    <source>
        <strain evidence="3 4">ZMN-3</strain>
    </source>
</reference>
<evidence type="ECO:0000259" key="2">
    <source>
        <dbReference type="Pfam" id="PF07589"/>
    </source>
</evidence>
<organism evidence="3 4">
    <name type="scientific">Pseudoduganella armeniaca</name>
    <dbReference type="NCBI Taxonomy" id="2072590"/>
    <lineage>
        <taxon>Bacteria</taxon>
        <taxon>Pseudomonadati</taxon>
        <taxon>Pseudomonadota</taxon>
        <taxon>Betaproteobacteria</taxon>
        <taxon>Burkholderiales</taxon>
        <taxon>Oxalobacteraceae</taxon>
        <taxon>Telluria group</taxon>
        <taxon>Pseudoduganella</taxon>
    </lineage>
</organism>
<feature type="transmembrane region" description="Helical" evidence="1">
    <location>
        <begin position="56"/>
        <end position="74"/>
    </location>
</feature>
<evidence type="ECO:0000313" key="4">
    <source>
        <dbReference type="Proteomes" id="UP000240505"/>
    </source>
</evidence>
<evidence type="ECO:0000313" key="3">
    <source>
        <dbReference type="EMBL" id="AVR99283.1"/>
    </source>
</evidence>
<sequence>MHAGSPGAAWLFDDQVILPGQTLDGTWEVRWTNRAGVPPDFASLALFGRDVVLAPVPEPGAVGMLLAGLGVLFLRRREAD</sequence>
<dbReference type="EMBL" id="CP028324">
    <property type="protein sequence ID" value="AVR99283.1"/>
    <property type="molecule type" value="Genomic_DNA"/>
</dbReference>
<keyword evidence="1" id="KW-0472">Membrane</keyword>
<gene>
    <name evidence="3" type="ORF">C9I28_18095</name>
</gene>
<dbReference type="KEGG" id="masz:C9I28_18095"/>
<evidence type="ECO:0000256" key="1">
    <source>
        <dbReference type="SAM" id="Phobius"/>
    </source>
</evidence>
<dbReference type="AlphaFoldDB" id="A0A2R4CI05"/>
<protein>
    <recommendedName>
        <fullName evidence="2">Ice-binding protein C-terminal domain-containing protein</fullName>
    </recommendedName>
</protein>
<dbReference type="InterPro" id="IPR013424">
    <property type="entry name" value="Ice-binding_C"/>
</dbReference>
<accession>A0A2R4CI05</accession>